<dbReference type="InterPro" id="IPR004045">
    <property type="entry name" value="Glutathione_S-Trfase_N"/>
</dbReference>
<dbReference type="InterPro" id="IPR036249">
    <property type="entry name" value="Thioredoxin-like_sf"/>
</dbReference>
<proteinExistence type="predicted"/>
<evidence type="ECO:0000259" key="3">
    <source>
        <dbReference type="PROSITE" id="PS50405"/>
    </source>
</evidence>
<gene>
    <name evidence="4" type="ORF">JTE90_010050</name>
</gene>
<dbReference type="AlphaFoldDB" id="A0AAV6V646"/>
<feature type="domain" description="GST N-terminal" evidence="2">
    <location>
        <begin position="1"/>
        <end position="82"/>
    </location>
</feature>
<dbReference type="SUPFAM" id="SSF47616">
    <property type="entry name" value="GST C-terminal domain-like"/>
    <property type="match status" value="1"/>
</dbReference>
<dbReference type="SFLD" id="SFLDG00358">
    <property type="entry name" value="Main_(cytGST)"/>
    <property type="match status" value="1"/>
</dbReference>
<reference evidence="4 5" key="1">
    <citation type="journal article" date="2022" name="Nat. Ecol. Evol.">
        <title>A masculinizing supergene underlies an exaggerated male reproductive morph in a spider.</title>
        <authorList>
            <person name="Hendrickx F."/>
            <person name="De Corte Z."/>
            <person name="Sonet G."/>
            <person name="Van Belleghem S.M."/>
            <person name="Kostlbacher S."/>
            <person name="Vangestel C."/>
        </authorList>
    </citation>
    <scope>NUCLEOTIDE SEQUENCE [LARGE SCALE GENOMIC DNA]</scope>
    <source>
        <strain evidence="4">W744_W776</strain>
    </source>
</reference>
<sequence>MPIDIYIDTSSPPCHAVLMTADHLGIKYNKKRIDIHAGEQFKGEFLKINPQHTVPTLDDGGFYLAESRAIQTYLANAYGPDNPIYPKNPKERGVVDRMLYFDIGTLFEAEKGYLAPLFRDVPDDPKKLEQLQDALELLEGFLSLTPYVAGGHITLADFSIFAHITFVEIVADYPFAVFPKISNWIERMKAEVPSYSSIEKTLVDLKECVKKPNK</sequence>
<evidence type="ECO:0000256" key="1">
    <source>
        <dbReference type="ARBA" id="ARBA00011738"/>
    </source>
</evidence>
<dbReference type="Proteomes" id="UP000827092">
    <property type="component" value="Unassembled WGS sequence"/>
</dbReference>
<evidence type="ECO:0008006" key="6">
    <source>
        <dbReference type="Google" id="ProtNLM"/>
    </source>
</evidence>
<dbReference type="SFLD" id="SFLDS00019">
    <property type="entry name" value="Glutathione_Transferase_(cytos"/>
    <property type="match status" value="1"/>
</dbReference>
<dbReference type="EMBL" id="JAFNEN010000166">
    <property type="protein sequence ID" value="KAG8191126.1"/>
    <property type="molecule type" value="Genomic_DNA"/>
</dbReference>
<dbReference type="Gene3D" id="3.40.30.10">
    <property type="entry name" value="Glutaredoxin"/>
    <property type="match status" value="1"/>
</dbReference>
<dbReference type="InterPro" id="IPR010987">
    <property type="entry name" value="Glutathione-S-Trfase_C-like"/>
</dbReference>
<dbReference type="SUPFAM" id="SSF52833">
    <property type="entry name" value="Thioredoxin-like"/>
    <property type="match status" value="1"/>
</dbReference>
<dbReference type="FunFam" id="3.40.30.10:FF:000034">
    <property type="entry name" value="glutathione S-transferase 1"/>
    <property type="match status" value="1"/>
</dbReference>
<dbReference type="Pfam" id="PF02798">
    <property type="entry name" value="GST_N"/>
    <property type="match status" value="1"/>
</dbReference>
<dbReference type="InterPro" id="IPR036282">
    <property type="entry name" value="Glutathione-S-Trfase_C_sf"/>
</dbReference>
<dbReference type="GO" id="GO:0004364">
    <property type="term" value="F:glutathione transferase activity"/>
    <property type="evidence" value="ECO:0007669"/>
    <property type="project" value="TreeGrafter"/>
</dbReference>
<name>A0AAV6V646_9ARAC</name>
<organism evidence="4 5">
    <name type="scientific">Oedothorax gibbosus</name>
    <dbReference type="NCBI Taxonomy" id="931172"/>
    <lineage>
        <taxon>Eukaryota</taxon>
        <taxon>Metazoa</taxon>
        <taxon>Ecdysozoa</taxon>
        <taxon>Arthropoda</taxon>
        <taxon>Chelicerata</taxon>
        <taxon>Arachnida</taxon>
        <taxon>Araneae</taxon>
        <taxon>Araneomorphae</taxon>
        <taxon>Entelegynae</taxon>
        <taxon>Araneoidea</taxon>
        <taxon>Linyphiidae</taxon>
        <taxon>Erigoninae</taxon>
        <taxon>Oedothorax</taxon>
    </lineage>
</organism>
<dbReference type="FunFam" id="1.20.1050.10:FF:000007">
    <property type="entry name" value="Glutathione S-transferase 1-1"/>
    <property type="match status" value="1"/>
</dbReference>
<dbReference type="PANTHER" id="PTHR43969">
    <property type="entry name" value="GLUTATHIONE S TRANSFERASE D10, ISOFORM A-RELATED"/>
    <property type="match status" value="1"/>
</dbReference>
<dbReference type="CDD" id="cd03177">
    <property type="entry name" value="GST_C_Delta_Epsilon"/>
    <property type="match status" value="1"/>
</dbReference>
<dbReference type="SFLD" id="SFLDG01153">
    <property type="entry name" value="Main.4:_Theta-like"/>
    <property type="match status" value="1"/>
</dbReference>
<feature type="domain" description="GST C-terminal" evidence="3">
    <location>
        <begin position="88"/>
        <end position="212"/>
    </location>
</feature>
<evidence type="ECO:0000313" key="4">
    <source>
        <dbReference type="EMBL" id="KAG8191126.1"/>
    </source>
</evidence>
<comment type="caution">
    <text evidence="4">The sequence shown here is derived from an EMBL/GenBank/DDBJ whole genome shotgun (WGS) entry which is preliminary data.</text>
</comment>
<comment type="subunit">
    <text evidence="1">Homodimer.</text>
</comment>
<evidence type="ECO:0000259" key="2">
    <source>
        <dbReference type="PROSITE" id="PS50404"/>
    </source>
</evidence>
<dbReference type="InterPro" id="IPR040079">
    <property type="entry name" value="Glutathione_S-Trfase"/>
</dbReference>
<dbReference type="PROSITE" id="PS50404">
    <property type="entry name" value="GST_NTER"/>
    <property type="match status" value="1"/>
</dbReference>
<keyword evidence="5" id="KW-1185">Reference proteome</keyword>
<dbReference type="CDD" id="cd03045">
    <property type="entry name" value="GST_N_Delta_Epsilon"/>
    <property type="match status" value="1"/>
</dbReference>
<evidence type="ECO:0000313" key="5">
    <source>
        <dbReference type="Proteomes" id="UP000827092"/>
    </source>
</evidence>
<accession>A0AAV6V646</accession>
<dbReference type="Gene3D" id="1.20.1050.10">
    <property type="match status" value="1"/>
</dbReference>
<dbReference type="GO" id="GO:0006749">
    <property type="term" value="P:glutathione metabolic process"/>
    <property type="evidence" value="ECO:0007669"/>
    <property type="project" value="TreeGrafter"/>
</dbReference>
<dbReference type="PROSITE" id="PS50405">
    <property type="entry name" value="GST_CTER"/>
    <property type="match status" value="1"/>
</dbReference>
<dbReference type="PANTHER" id="PTHR43969:SF9">
    <property type="entry name" value="GLUTATHIONE S TRANSFERASE D10, ISOFORM A-RELATED"/>
    <property type="match status" value="1"/>
</dbReference>
<dbReference type="Pfam" id="PF13410">
    <property type="entry name" value="GST_C_2"/>
    <property type="match status" value="1"/>
</dbReference>
<protein>
    <recommendedName>
        <fullName evidence="6">Glutathione S-transferase</fullName>
    </recommendedName>
</protein>